<gene>
    <name evidence="2" type="ORF">ABFO16_04205</name>
</gene>
<proteinExistence type="predicted"/>
<dbReference type="PROSITE" id="PS51257">
    <property type="entry name" value="PROKAR_LIPOPROTEIN"/>
    <property type="match status" value="1"/>
</dbReference>
<keyword evidence="1" id="KW-0732">Signal</keyword>
<evidence type="ECO:0000313" key="2">
    <source>
        <dbReference type="EMBL" id="MEQ2565436.1"/>
    </source>
</evidence>
<reference evidence="2 3" key="1">
    <citation type="submission" date="2024-03" db="EMBL/GenBank/DDBJ databases">
        <title>Human intestinal bacterial collection.</title>
        <authorList>
            <person name="Pauvert C."/>
            <person name="Hitch T.C.A."/>
            <person name="Clavel T."/>
        </authorList>
    </citation>
    <scope>NUCLEOTIDE SEQUENCE [LARGE SCALE GENOMIC DNA]</scope>
    <source>
        <strain evidence="2 3">CLA-AP-H18</strain>
    </source>
</reference>
<feature type="chain" id="PRO_5046828630" description="Lipoprotein" evidence="1">
    <location>
        <begin position="22"/>
        <end position="83"/>
    </location>
</feature>
<dbReference type="EMBL" id="JBBMFI010000010">
    <property type="protein sequence ID" value="MEQ2565436.1"/>
    <property type="molecule type" value="Genomic_DNA"/>
</dbReference>
<accession>A0ABV1HSY7</accession>
<feature type="signal peptide" evidence="1">
    <location>
        <begin position="1"/>
        <end position="21"/>
    </location>
</feature>
<protein>
    <recommendedName>
        <fullName evidence="4">Lipoprotein</fullName>
    </recommendedName>
</protein>
<evidence type="ECO:0000256" key="1">
    <source>
        <dbReference type="SAM" id="SignalP"/>
    </source>
</evidence>
<dbReference type="RefSeq" id="WP_367286607.1">
    <property type="nucleotide sequence ID" value="NZ_JBBMEY010000088.1"/>
</dbReference>
<name>A0ABV1HSY7_9FIRM</name>
<organism evidence="2 3">
    <name type="scientific">Ruminococcoides intestinihominis</name>
    <dbReference type="NCBI Taxonomy" id="3133161"/>
    <lineage>
        <taxon>Bacteria</taxon>
        <taxon>Bacillati</taxon>
        <taxon>Bacillota</taxon>
        <taxon>Clostridia</taxon>
        <taxon>Eubacteriales</taxon>
        <taxon>Oscillospiraceae</taxon>
        <taxon>Ruminococcoides</taxon>
    </lineage>
</organism>
<sequence length="83" mass="9182">MKKLILIVVVSVALLFVGCKSENSNEVSRNINKVETTVTTTTTNSKSGWQHLNEKSEKEFRADLGNPKVDEDAKINYVSANAK</sequence>
<evidence type="ECO:0008006" key="4">
    <source>
        <dbReference type="Google" id="ProtNLM"/>
    </source>
</evidence>
<comment type="caution">
    <text evidence="2">The sequence shown here is derived from an EMBL/GenBank/DDBJ whole genome shotgun (WGS) entry which is preliminary data.</text>
</comment>
<keyword evidence="3" id="KW-1185">Reference proteome</keyword>
<evidence type="ECO:0000313" key="3">
    <source>
        <dbReference type="Proteomes" id="UP001478133"/>
    </source>
</evidence>
<dbReference type="Proteomes" id="UP001478133">
    <property type="component" value="Unassembled WGS sequence"/>
</dbReference>